<evidence type="ECO:0000313" key="3">
    <source>
        <dbReference type="EMBL" id="KAK4187867.1"/>
    </source>
</evidence>
<dbReference type="EMBL" id="MU864396">
    <property type="protein sequence ID" value="KAK4187867.1"/>
    <property type="molecule type" value="Genomic_DNA"/>
</dbReference>
<accession>A0AAN7AJ37</accession>
<sequence length="184" mass="19244">MLSLHLTLFAILPVVFLPIATSQIIIHPMTTASAPAAALHDVAARAAPKPTTFLGRDCQGNFGPWSACLRPSLTEKCAGVNPSKATETVTASDWTCACPLATNLYNCYTRYCDTGPDFAYYYTAVSVCAANGQGKPPPAPTGKEKKYVKSNAAAGPGHGVKAGEVGLWAIWGLIATGTFVALLI</sequence>
<dbReference type="AlphaFoldDB" id="A0AAN7AJ37"/>
<name>A0AAN7AJ37_9PEZI</name>
<keyword evidence="1" id="KW-0812">Transmembrane</keyword>
<keyword evidence="1" id="KW-0472">Membrane</keyword>
<organism evidence="3 4">
    <name type="scientific">Podospora australis</name>
    <dbReference type="NCBI Taxonomy" id="1536484"/>
    <lineage>
        <taxon>Eukaryota</taxon>
        <taxon>Fungi</taxon>
        <taxon>Dikarya</taxon>
        <taxon>Ascomycota</taxon>
        <taxon>Pezizomycotina</taxon>
        <taxon>Sordariomycetes</taxon>
        <taxon>Sordariomycetidae</taxon>
        <taxon>Sordariales</taxon>
        <taxon>Podosporaceae</taxon>
        <taxon>Podospora</taxon>
    </lineage>
</organism>
<gene>
    <name evidence="3" type="ORF">QBC35DRAFT_463481</name>
</gene>
<comment type="caution">
    <text evidence="3">The sequence shown here is derived from an EMBL/GenBank/DDBJ whole genome shotgun (WGS) entry which is preliminary data.</text>
</comment>
<keyword evidence="2" id="KW-0732">Signal</keyword>
<proteinExistence type="predicted"/>
<evidence type="ECO:0000256" key="2">
    <source>
        <dbReference type="SAM" id="SignalP"/>
    </source>
</evidence>
<reference evidence="3" key="2">
    <citation type="submission" date="2023-05" db="EMBL/GenBank/DDBJ databases">
        <authorList>
            <consortium name="Lawrence Berkeley National Laboratory"/>
            <person name="Steindorff A."/>
            <person name="Hensen N."/>
            <person name="Bonometti L."/>
            <person name="Westerberg I."/>
            <person name="Brannstrom I.O."/>
            <person name="Guillou S."/>
            <person name="Cros-Aarteil S."/>
            <person name="Calhoun S."/>
            <person name="Haridas S."/>
            <person name="Kuo A."/>
            <person name="Mondo S."/>
            <person name="Pangilinan J."/>
            <person name="Riley R."/>
            <person name="Labutti K."/>
            <person name="Andreopoulos B."/>
            <person name="Lipzen A."/>
            <person name="Chen C."/>
            <person name="Yanf M."/>
            <person name="Daum C."/>
            <person name="Ng V."/>
            <person name="Clum A."/>
            <person name="Ohm R."/>
            <person name="Martin F."/>
            <person name="Silar P."/>
            <person name="Natvig D."/>
            <person name="Lalanne C."/>
            <person name="Gautier V."/>
            <person name="Ament-Velasquez S.L."/>
            <person name="Kruys A."/>
            <person name="Hutchinson M.I."/>
            <person name="Powell A.J."/>
            <person name="Barry K."/>
            <person name="Miller A.N."/>
            <person name="Grigoriev I.V."/>
            <person name="Debuchy R."/>
            <person name="Gladieux P."/>
            <person name="Thoren M.H."/>
            <person name="Johannesson H."/>
        </authorList>
    </citation>
    <scope>NUCLEOTIDE SEQUENCE</scope>
    <source>
        <strain evidence="3">PSN309</strain>
    </source>
</reference>
<dbReference type="Proteomes" id="UP001302126">
    <property type="component" value="Unassembled WGS sequence"/>
</dbReference>
<feature type="transmembrane region" description="Helical" evidence="1">
    <location>
        <begin position="165"/>
        <end position="183"/>
    </location>
</feature>
<evidence type="ECO:0000256" key="1">
    <source>
        <dbReference type="SAM" id="Phobius"/>
    </source>
</evidence>
<reference evidence="3" key="1">
    <citation type="journal article" date="2023" name="Mol. Phylogenet. Evol.">
        <title>Genome-scale phylogeny and comparative genomics of the fungal order Sordariales.</title>
        <authorList>
            <person name="Hensen N."/>
            <person name="Bonometti L."/>
            <person name="Westerberg I."/>
            <person name="Brannstrom I.O."/>
            <person name="Guillou S."/>
            <person name="Cros-Aarteil S."/>
            <person name="Calhoun S."/>
            <person name="Haridas S."/>
            <person name="Kuo A."/>
            <person name="Mondo S."/>
            <person name="Pangilinan J."/>
            <person name="Riley R."/>
            <person name="LaButti K."/>
            <person name="Andreopoulos B."/>
            <person name="Lipzen A."/>
            <person name="Chen C."/>
            <person name="Yan M."/>
            <person name="Daum C."/>
            <person name="Ng V."/>
            <person name="Clum A."/>
            <person name="Steindorff A."/>
            <person name="Ohm R.A."/>
            <person name="Martin F."/>
            <person name="Silar P."/>
            <person name="Natvig D.O."/>
            <person name="Lalanne C."/>
            <person name="Gautier V."/>
            <person name="Ament-Velasquez S.L."/>
            <person name="Kruys A."/>
            <person name="Hutchinson M.I."/>
            <person name="Powell A.J."/>
            <person name="Barry K."/>
            <person name="Miller A.N."/>
            <person name="Grigoriev I.V."/>
            <person name="Debuchy R."/>
            <person name="Gladieux P."/>
            <person name="Hiltunen Thoren M."/>
            <person name="Johannesson H."/>
        </authorList>
    </citation>
    <scope>NUCLEOTIDE SEQUENCE</scope>
    <source>
        <strain evidence="3">PSN309</strain>
    </source>
</reference>
<protein>
    <submittedName>
        <fullName evidence="3">Uncharacterized protein</fullName>
    </submittedName>
</protein>
<feature type="signal peptide" evidence="2">
    <location>
        <begin position="1"/>
        <end position="22"/>
    </location>
</feature>
<keyword evidence="4" id="KW-1185">Reference proteome</keyword>
<feature type="chain" id="PRO_5042840582" evidence="2">
    <location>
        <begin position="23"/>
        <end position="184"/>
    </location>
</feature>
<evidence type="ECO:0000313" key="4">
    <source>
        <dbReference type="Proteomes" id="UP001302126"/>
    </source>
</evidence>
<keyword evidence="1" id="KW-1133">Transmembrane helix</keyword>